<evidence type="ECO:0000259" key="1">
    <source>
        <dbReference type="Pfam" id="PF13843"/>
    </source>
</evidence>
<dbReference type="Proteomes" id="UP000752696">
    <property type="component" value="Unassembled WGS sequence"/>
</dbReference>
<feature type="domain" description="PiggyBac transposable element-derived protein" evidence="1">
    <location>
        <begin position="107"/>
        <end position="167"/>
    </location>
</feature>
<dbReference type="PANTHER" id="PTHR46599">
    <property type="entry name" value="PIGGYBAC TRANSPOSABLE ELEMENT-DERIVED PROTEIN 4"/>
    <property type="match status" value="1"/>
</dbReference>
<keyword evidence="3" id="KW-1185">Reference proteome</keyword>
<dbReference type="AlphaFoldDB" id="A0A6V7HM49"/>
<name>A0A6V7HM49_9HYME</name>
<sequence length="172" mass="19356">MAQKRKTIQLSKKFNLSNFVNEDDGSGGNVVSVSKRKKQDVLDISDNETDSPQVLLHCHSSSASTIADLSSASTSIITNDEIHKKHDSFHFIENTGPLCSLTREAKPIEYFDLFFDSSLLTLMVRETNRYADELLQLQLRETDGKSGMTMWKPITALEMKAFIAVLLEIKWA</sequence>
<organism evidence="2 3">
    <name type="scientific">Heterotrigona itama</name>
    <dbReference type="NCBI Taxonomy" id="395501"/>
    <lineage>
        <taxon>Eukaryota</taxon>
        <taxon>Metazoa</taxon>
        <taxon>Ecdysozoa</taxon>
        <taxon>Arthropoda</taxon>
        <taxon>Hexapoda</taxon>
        <taxon>Insecta</taxon>
        <taxon>Pterygota</taxon>
        <taxon>Neoptera</taxon>
        <taxon>Endopterygota</taxon>
        <taxon>Hymenoptera</taxon>
        <taxon>Apocrita</taxon>
        <taxon>Aculeata</taxon>
        <taxon>Apoidea</taxon>
        <taxon>Anthophila</taxon>
        <taxon>Apidae</taxon>
        <taxon>Heterotrigona</taxon>
    </lineage>
</organism>
<comment type="caution">
    <text evidence="2">The sequence shown here is derived from an EMBL/GenBank/DDBJ whole genome shotgun (WGS) entry which is preliminary data.</text>
</comment>
<dbReference type="InterPro" id="IPR029526">
    <property type="entry name" value="PGBD"/>
</dbReference>
<proteinExistence type="predicted"/>
<dbReference type="EMBL" id="CAJDYZ010013300">
    <property type="protein sequence ID" value="CAD1480997.1"/>
    <property type="molecule type" value="Genomic_DNA"/>
</dbReference>
<evidence type="ECO:0000313" key="3">
    <source>
        <dbReference type="Proteomes" id="UP000752696"/>
    </source>
</evidence>
<evidence type="ECO:0000313" key="2">
    <source>
        <dbReference type="EMBL" id="CAD1480997.1"/>
    </source>
</evidence>
<dbReference type="PANTHER" id="PTHR46599:SF3">
    <property type="entry name" value="PIGGYBAC TRANSPOSABLE ELEMENT-DERIVED PROTEIN 4"/>
    <property type="match status" value="1"/>
</dbReference>
<gene>
    <name evidence="2" type="ORF">MHI_LOCUS975151</name>
</gene>
<dbReference type="Pfam" id="PF13843">
    <property type="entry name" value="DDE_Tnp_1_7"/>
    <property type="match status" value="1"/>
</dbReference>
<protein>
    <recommendedName>
        <fullName evidence="1">PiggyBac transposable element-derived protein domain-containing protein</fullName>
    </recommendedName>
</protein>
<dbReference type="OrthoDB" id="7628951at2759"/>
<reference evidence="2" key="1">
    <citation type="submission" date="2020-07" db="EMBL/GenBank/DDBJ databases">
        <authorList>
            <person name="Nazaruddin N."/>
        </authorList>
    </citation>
    <scope>NUCLEOTIDE SEQUENCE</scope>
</reference>
<accession>A0A6V7HM49</accession>